<dbReference type="eggNOG" id="ENOG502Z7XJ">
    <property type="taxonomic scope" value="Bacteria"/>
</dbReference>
<evidence type="ECO:0000256" key="1">
    <source>
        <dbReference type="ARBA" id="ARBA00004328"/>
    </source>
</evidence>
<name>A0A096AJR5_9FIRM</name>
<dbReference type="EMBL" id="JRNT01000026">
    <property type="protein sequence ID" value="KGF46841.1"/>
    <property type="molecule type" value="Genomic_DNA"/>
</dbReference>
<dbReference type="Proteomes" id="UP000029628">
    <property type="component" value="Unassembled WGS sequence"/>
</dbReference>
<organism evidence="5 6">
    <name type="scientific">Veillonella montpellierensis DNF00314</name>
    <dbReference type="NCBI Taxonomy" id="1401067"/>
    <lineage>
        <taxon>Bacteria</taxon>
        <taxon>Bacillati</taxon>
        <taxon>Bacillota</taxon>
        <taxon>Negativicutes</taxon>
        <taxon>Veillonellales</taxon>
        <taxon>Veillonellaceae</taxon>
        <taxon>Veillonella</taxon>
    </lineage>
</organism>
<gene>
    <name evidence="5" type="ORF">HMPREF0872_06810</name>
</gene>
<evidence type="ECO:0000256" key="4">
    <source>
        <dbReference type="SAM" id="Coils"/>
    </source>
</evidence>
<dbReference type="Pfam" id="PF12236">
    <property type="entry name" value="Head-tail_con"/>
    <property type="match status" value="1"/>
</dbReference>
<evidence type="ECO:0000313" key="5">
    <source>
        <dbReference type="EMBL" id="KGF46841.1"/>
    </source>
</evidence>
<sequence length="572" mass="64247">MASTLLGKSKSHQNKETLVTHSYVKLRQRFSSLMQKRNKYEKTWKDIKQYELPHIGLFDDEEDLSKNKTGKIYNSTTWEACQIFAAGVMSGLTPPSRQWFKLSLDNAQMAANSDVAKILDERQQILQAVLAKSNFYTTAFSCYTELPFGQAPMGIFTDQKYGVRYVPYTIGTYAMEAGANGEINTFARRFRMTASQIVEQFGMEQCSQSVVTAFTSNSSYSKTFVVNWLVEPNSKRTLGEIGRSNMPYRSVYWVEGQETNSALYDGGFEEFPVPVARYTVVGHEAYGKGAAWFALDDARMLQKLEYDHLMAIELGVKPPMQAPSGIMGQVNLFPGGITESDTGEMVKPLFDVRLDTASLMNKIKETEDRIKRFYSADLFLMIDQIDSGRMTAREVMERSQEKLQQLGPVVERLLSEWLNPIIERTYNILDRAGVFPELPDELAEELVDADVKIEYISPLAQAQKMSSLTNIEQLLGFVANAAQFDQSILGKLDLVQAVNIYANSLGAPAPMLKSDEEFQQVLQAQQQAMQQQQEQQQAMQMAQAAPQMAQAAKVATEAANDGNPALREWLGM</sequence>
<keyword evidence="2" id="KW-1188">Viral release from host cell</keyword>
<evidence type="ECO:0000256" key="2">
    <source>
        <dbReference type="ARBA" id="ARBA00022612"/>
    </source>
</evidence>
<comment type="subcellular location">
    <subcellularLocation>
        <location evidence="1">Virion</location>
    </subcellularLocation>
</comment>
<proteinExistence type="predicted"/>
<dbReference type="RefSeq" id="WP_038152928.1">
    <property type="nucleotide sequence ID" value="NZ_JRNT01000026.1"/>
</dbReference>
<keyword evidence="6" id="KW-1185">Reference proteome</keyword>
<reference evidence="5 6" key="1">
    <citation type="submission" date="2014-07" db="EMBL/GenBank/DDBJ databases">
        <authorList>
            <person name="McCorrison J."/>
            <person name="Sanka R."/>
            <person name="Torralba M."/>
            <person name="Gillis M."/>
            <person name="Haft D.H."/>
            <person name="Methe B."/>
            <person name="Sutton G."/>
            <person name="Nelson K.E."/>
        </authorList>
    </citation>
    <scope>NUCLEOTIDE SEQUENCE [LARGE SCALE GENOMIC DNA]</scope>
    <source>
        <strain evidence="5 6">DNF00314</strain>
    </source>
</reference>
<keyword evidence="4" id="KW-0175">Coiled coil</keyword>
<evidence type="ECO:0000313" key="6">
    <source>
        <dbReference type="Proteomes" id="UP000029628"/>
    </source>
</evidence>
<accession>A0A096AJR5</accession>
<keyword evidence="3" id="KW-0231">Viral genome packaging</keyword>
<dbReference type="AlphaFoldDB" id="A0A096AJR5"/>
<dbReference type="InterPro" id="IPR020991">
    <property type="entry name" value="Connector_podovirus"/>
</dbReference>
<evidence type="ECO:0000256" key="3">
    <source>
        <dbReference type="ARBA" id="ARBA00023219"/>
    </source>
</evidence>
<protein>
    <submittedName>
        <fullName evidence="5">Uncharacterized protein</fullName>
    </submittedName>
</protein>
<comment type="caution">
    <text evidence="5">The sequence shown here is derived from an EMBL/GenBank/DDBJ whole genome shotgun (WGS) entry which is preliminary data.</text>
</comment>
<feature type="coiled-coil region" evidence="4">
    <location>
        <begin position="515"/>
        <end position="542"/>
    </location>
</feature>